<accession>X5M7J7</accession>
<dbReference type="InterPro" id="IPR013216">
    <property type="entry name" value="Methyltransf_11"/>
</dbReference>
<dbReference type="InterPro" id="IPR050602">
    <property type="entry name" value="Malonyl-ACP_OMT"/>
</dbReference>
<dbReference type="SUPFAM" id="SSF53335">
    <property type="entry name" value="S-adenosyl-L-methionine-dependent methyltransferases"/>
    <property type="match status" value="1"/>
</dbReference>
<dbReference type="EMBL" id="HG966617">
    <property type="protein sequence ID" value="CDO59138.1"/>
    <property type="molecule type" value="Genomic_DNA"/>
</dbReference>
<organism evidence="5 6">
    <name type="scientific">Candidatus Phaeomarinibacter ectocarpi</name>
    <dbReference type="NCBI Taxonomy" id="1458461"/>
    <lineage>
        <taxon>Bacteria</taxon>
        <taxon>Pseudomonadati</taxon>
        <taxon>Pseudomonadota</taxon>
        <taxon>Alphaproteobacteria</taxon>
        <taxon>Hyphomicrobiales</taxon>
        <taxon>Parvibaculaceae</taxon>
        <taxon>Candidatus Phaeomarinibacter</taxon>
    </lineage>
</organism>
<evidence type="ECO:0000313" key="6">
    <source>
        <dbReference type="Proteomes" id="UP000032160"/>
    </source>
</evidence>
<dbReference type="KEGG" id="pect:BN1012_Phect924"/>
<evidence type="ECO:0000256" key="1">
    <source>
        <dbReference type="ARBA" id="ARBA00022603"/>
    </source>
</evidence>
<evidence type="ECO:0000256" key="3">
    <source>
        <dbReference type="SAM" id="MobiDB-lite"/>
    </source>
</evidence>
<evidence type="ECO:0000259" key="4">
    <source>
        <dbReference type="Pfam" id="PF08241"/>
    </source>
</evidence>
<feature type="region of interest" description="Disordered" evidence="3">
    <location>
        <begin position="270"/>
        <end position="303"/>
    </location>
</feature>
<sequence>MTDPNPQTPFDTALIRQRRNRAAADYGAFDFLKTLVATQIAERLLDSNRSFETGVDIGSHHGQVRAPLIASGRLDRLIHTDSAPDMLRHAQGPRLVMDDERLAFANGSVDFITSALVLHRLNDLPGALIQIRRSLRPDGLFIGAMFGGETLMELRTAFSEAEAEIEGGISPRVAPFADVRDMGGLMQRAGFALPVVDADRHTVTYESPFALLRDLRGMGETNALNARRRQPLRRATLMRMAEIYTQRYATPEGRVSATFQIVYLAGWAPDDSQQKPLRPGSARQRLADALNTEEISTGEKPSQ</sequence>
<evidence type="ECO:0000313" key="5">
    <source>
        <dbReference type="EMBL" id="CDO59138.1"/>
    </source>
</evidence>
<proteinExistence type="predicted"/>
<feature type="domain" description="Methyltransferase type 11" evidence="4">
    <location>
        <begin position="55"/>
        <end position="142"/>
    </location>
</feature>
<dbReference type="GO" id="GO:0008757">
    <property type="term" value="F:S-adenosylmethionine-dependent methyltransferase activity"/>
    <property type="evidence" value="ECO:0007669"/>
    <property type="project" value="InterPro"/>
</dbReference>
<dbReference type="Pfam" id="PF08241">
    <property type="entry name" value="Methyltransf_11"/>
    <property type="match status" value="1"/>
</dbReference>
<name>X5M7J7_9HYPH</name>
<dbReference type="PATRIC" id="fig|1458461.3.peg.924"/>
<keyword evidence="6" id="KW-1185">Reference proteome</keyword>
<dbReference type="Proteomes" id="UP000032160">
    <property type="component" value="Chromosome I"/>
</dbReference>
<dbReference type="Gene3D" id="3.40.50.150">
    <property type="entry name" value="Vaccinia Virus protein VP39"/>
    <property type="match status" value="1"/>
</dbReference>
<dbReference type="HOGENOM" id="CLU_046586_0_3_5"/>
<dbReference type="STRING" id="1458461.BN1012_Phect924"/>
<protein>
    <submittedName>
        <fullName evidence="5">SAM-dependent methyltransferase, BioC-like</fullName>
    </submittedName>
</protein>
<keyword evidence="1 5" id="KW-0489">Methyltransferase</keyword>
<gene>
    <name evidence="5" type="ORF">BN1012_Phect924</name>
</gene>
<evidence type="ECO:0000256" key="2">
    <source>
        <dbReference type="ARBA" id="ARBA00022679"/>
    </source>
</evidence>
<keyword evidence="2 5" id="KW-0808">Transferase</keyword>
<feature type="compositionally biased region" description="Polar residues" evidence="3">
    <location>
        <begin position="293"/>
        <end position="303"/>
    </location>
</feature>
<dbReference type="PANTHER" id="PTHR13090">
    <property type="entry name" value="ARGININE-HYDROXYLASE NDUFAF5, MITOCHONDRIAL"/>
    <property type="match status" value="1"/>
</dbReference>
<dbReference type="RefSeq" id="WP_043949887.1">
    <property type="nucleotide sequence ID" value="NZ_HG966617.1"/>
</dbReference>
<dbReference type="GO" id="GO:0032259">
    <property type="term" value="P:methylation"/>
    <property type="evidence" value="ECO:0007669"/>
    <property type="project" value="UniProtKB-KW"/>
</dbReference>
<dbReference type="PANTHER" id="PTHR13090:SF1">
    <property type="entry name" value="ARGININE-HYDROXYLASE NDUFAF5, MITOCHONDRIAL"/>
    <property type="match status" value="1"/>
</dbReference>
<dbReference type="InterPro" id="IPR029063">
    <property type="entry name" value="SAM-dependent_MTases_sf"/>
</dbReference>
<dbReference type="AlphaFoldDB" id="X5M7J7"/>
<reference evidence="5 6" key="1">
    <citation type="journal article" date="2014" name="Front. Genet.">
        <title>Genome and metabolic network of "Candidatus Phaeomarinobacter ectocarpi" Ec32, a new candidate genus of Alphaproteobacteria frequently associated with brown algae.</title>
        <authorList>
            <person name="Dittami S.M."/>
            <person name="Barbeyron T."/>
            <person name="Boyen C."/>
            <person name="Cambefort J."/>
            <person name="Collet G."/>
            <person name="Delage L."/>
            <person name="Gobet A."/>
            <person name="Groisillier A."/>
            <person name="Leblanc C."/>
            <person name="Michel G."/>
            <person name="Scornet D."/>
            <person name="Siegel A."/>
            <person name="Tapia J.E."/>
            <person name="Tonon T."/>
        </authorList>
    </citation>
    <scope>NUCLEOTIDE SEQUENCE [LARGE SCALE GENOMIC DNA]</scope>
    <source>
        <strain evidence="5 6">Ec32</strain>
    </source>
</reference>
<dbReference type="CDD" id="cd02440">
    <property type="entry name" value="AdoMet_MTases"/>
    <property type="match status" value="1"/>
</dbReference>